<name>A0A1B7T883_9ASCO</name>
<feature type="coiled-coil region" evidence="1">
    <location>
        <begin position="5"/>
        <end position="42"/>
    </location>
</feature>
<proteinExistence type="predicted"/>
<evidence type="ECO:0000256" key="1">
    <source>
        <dbReference type="SAM" id="Coils"/>
    </source>
</evidence>
<dbReference type="AlphaFoldDB" id="A0A1B7T883"/>
<sequence>MSEKNKENKAKFDKLRKEYFNLQQQEEKKTDIIKSKRRFEETDDNNNKKVYNPLDVTLKQLIDKEFYFNKKNTENSSNNDTVKFTDDIQNIDPKYKNLQIHSDLLFKNIKEFNNSENKNVQAYYAQKNEERFEKYISNK</sequence>
<organism evidence="2 3">
    <name type="scientific">Hanseniaspora valbyensis NRRL Y-1626</name>
    <dbReference type="NCBI Taxonomy" id="766949"/>
    <lineage>
        <taxon>Eukaryota</taxon>
        <taxon>Fungi</taxon>
        <taxon>Dikarya</taxon>
        <taxon>Ascomycota</taxon>
        <taxon>Saccharomycotina</taxon>
        <taxon>Saccharomycetes</taxon>
        <taxon>Saccharomycodales</taxon>
        <taxon>Saccharomycodaceae</taxon>
        <taxon>Hanseniaspora</taxon>
    </lineage>
</organism>
<dbReference type="Proteomes" id="UP000092321">
    <property type="component" value="Unassembled WGS sequence"/>
</dbReference>
<accession>A0A1B7T883</accession>
<reference evidence="3" key="1">
    <citation type="journal article" date="2016" name="Proc. Natl. Acad. Sci. U.S.A.">
        <title>Comparative genomics of biotechnologically important yeasts.</title>
        <authorList>
            <person name="Riley R."/>
            <person name="Haridas S."/>
            <person name="Wolfe K.H."/>
            <person name="Lopes M.R."/>
            <person name="Hittinger C.T."/>
            <person name="Goeker M."/>
            <person name="Salamov A.A."/>
            <person name="Wisecaver J.H."/>
            <person name="Long T.M."/>
            <person name="Calvey C.H."/>
            <person name="Aerts A.L."/>
            <person name="Barry K.W."/>
            <person name="Choi C."/>
            <person name="Clum A."/>
            <person name="Coughlan A.Y."/>
            <person name="Deshpande S."/>
            <person name="Douglass A.P."/>
            <person name="Hanson S.J."/>
            <person name="Klenk H.-P."/>
            <person name="LaButti K.M."/>
            <person name="Lapidus A."/>
            <person name="Lindquist E.A."/>
            <person name="Lipzen A.M."/>
            <person name="Meier-Kolthoff J.P."/>
            <person name="Ohm R.A."/>
            <person name="Otillar R.P."/>
            <person name="Pangilinan J.L."/>
            <person name="Peng Y."/>
            <person name="Rokas A."/>
            <person name="Rosa C.A."/>
            <person name="Scheuner C."/>
            <person name="Sibirny A.A."/>
            <person name="Slot J.C."/>
            <person name="Stielow J.B."/>
            <person name="Sun H."/>
            <person name="Kurtzman C.P."/>
            <person name="Blackwell M."/>
            <person name="Grigoriev I.V."/>
            <person name="Jeffries T.W."/>
        </authorList>
    </citation>
    <scope>NUCLEOTIDE SEQUENCE [LARGE SCALE GENOMIC DNA]</scope>
    <source>
        <strain evidence="3">NRRL Y-1626</strain>
    </source>
</reference>
<keyword evidence="3" id="KW-1185">Reference proteome</keyword>
<protein>
    <submittedName>
        <fullName evidence="2">Uncharacterized protein</fullName>
    </submittedName>
</protein>
<evidence type="ECO:0000313" key="2">
    <source>
        <dbReference type="EMBL" id="OBA24941.1"/>
    </source>
</evidence>
<dbReference type="EMBL" id="LXPE01000328">
    <property type="protein sequence ID" value="OBA24941.1"/>
    <property type="molecule type" value="Genomic_DNA"/>
</dbReference>
<keyword evidence="1" id="KW-0175">Coiled coil</keyword>
<comment type="caution">
    <text evidence="2">The sequence shown here is derived from an EMBL/GenBank/DDBJ whole genome shotgun (WGS) entry which is preliminary data.</text>
</comment>
<evidence type="ECO:0000313" key="3">
    <source>
        <dbReference type="Proteomes" id="UP000092321"/>
    </source>
</evidence>
<gene>
    <name evidence="2" type="ORF">HANVADRAFT_4247</name>
</gene>